<protein>
    <submittedName>
        <fullName evidence="3">3-deoxy-D-arabino-heptulosonate 7-phosphate synthase</fullName>
    </submittedName>
</protein>
<keyword evidence="4" id="KW-1185">Reference proteome</keyword>
<gene>
    <name evidence="3" type="ORF">H5P30_06980</name>
</gene>
<dbReference type="PANTHER" id="PTHR43018">
    <property type="entry name" value="PHOSPHO-2-DEHYDRO-3-DEOXYHEPTONATE ALDOLASE"/>
    <property type="match status" value="1"/>
</dbReference>
<evidence type="ECO:0000259" key="2">
    <source>
        <dbReference type="Pfam" id="PF00793"/>
    </source>
</evidence>
<dbReference type="Pfam" id="PF00793">
    <property type="entry name" value="DAHP_synth_1"/>
    <property type="match status" value="1"/>
</dbReference>
<proteinExistence type="predicted"/>
<dbReference type="GO" id="GO:0016740">
    <property type="term" value="F:transferase activity"/>
    <property type="evidence" value="ECO:0007669"/>
    <property type="project" value="UniProtKB-KW"/>
</dbReference>
<dbReference type="PANTHER" id="PTHR43018:SF1">
    <property type="entry name" value="PROTEIN AROA(G)"/>
    <property type="match status" value="1"/>
</dbReference>
<dbReference type="RefSeq" id="WP_185692229.1">
    <property type="nucleotide sequence ID" value="NZ_JACHVA010000053.1"/>
</dbReference>
<dbReference type="InterPro" id="IPR052899">
    <property type="entry name" value="Class-I_DAHP_synthase"/>
</dbReference>
<evidence type="ECO:0000256" key="1">
    <source>
        <dbReference type="ARBA" id="ARBA00022679"/>
    </source>
</evidence>
<keyword evidence="1" id="KW-0808">Transferase</keyword>
<feature type="domain" description="DAHP synthetase I/KDSA" evidence="2">
    <location>
        <begin position="92"/>
        <end position="330"/>
    </location>
</feature>
<dbReference type="EMBL" id="JACHVA010000053">
    <property type="protein sequence ID" value="MBC2601519.1"/>
    <property type="molecule type" value="Genomic_DNA"/>
</dbReference>
<dbReference type="InterPro" id="IPR013785">
    <property type="entry name" value="Aldolase_TIM"/>
</dbReference>
<sequence>MIIPKESRLSPEQLREVTGIVEEFGCRIQEIVGAHRNIYAILGDERHELMFNRLIGLSYVARVDHIESSYRLLDKSSELANQRLVLGGVPIGEEPLFIAGPCTVNPQNPQLTLETADAVKSAGAQLLRGGVWKPRTMPYSYQGDHNALEILIEAREKTGLPLVVEVMDEEQLKIALEAEVDVLQIGTRNALNYSLLKAVGRLSAPTRSWILLKRGRHMADPDEFLSAAEYLAAEGNPRILLCPRGTMPKLDGYRNHPDESITPLLKERTWAPVVCDPSHSTGHASYVPAASLAAIAYGADGLGIEANVEPRKGIGDDPKQALDPAALEKTIRQCRALWNLIHEPTQD</sequence>
<comment type="caution">
    <text evidence="3">The sequence shown here is derived from an EMBL/GenBank/DDBJ whole genome shotgun (WGS) entry which is preliminary data.</text>
</comment>
<reference evidence="3 4" key="1">
    <citation type="submission" date="2020-07" db="EMBL/GenBank/DDBJ databases">
        <authorList>
            <person name="Feng X."/>
        </authorList>
    </citation>
    <scope>NUCLEOTIDE SEQUENCE [LARGE SCALE GENOMIC DNA]</scope>
    <source>
        <strain evidence="3 4">JCM14086</strain>
    </source>
</reference>
<dbReference type="SUPFAM" id="SSF51569">
    <property type="entry name" value="Aldolase"/>
    <property type="match status" value="1"/>
</dbReference>
<evidence type="ECO:0000313" key="3">
    <source>
        <dbReference type="EMBL" id="MBC2601519.1"/>
    </source>
</evidence>
<dbReference type="Gene3D" id="3.30.70.1140">
    <property type="entry name" value="Phospho-2-dehydro-3-deoxyheptonate aldolase, domain 1"/>
    <property type="match status" value="1"/>
</dbReference>
<dbReference type="Proteomes" id="UP000525652">
    <property type="component" value="Unassembled WGS sequence"/>
</dbReference>
<accession>A0A7X1E401</accession>
<evidence type="ECO:0000313" key="4">
    <source>
        <dbReference type="Proteomes" id="UP000525652"/>
    </source>
</evidence>
<dbReference type="AlphaFoldDB" id="A0A7X1E401"/>
<name>A0A7X1E401_9BACT</name>
<dbReference type="Gene3D" id="3.20.20.70">
    <property type="entry name" value="Aldolase class I"/>
    <property type="match status" value="1"/>
</dbReference>
<organism evidence="3 4">
    <name type="scientific">Puniceicoccus vermicola</name>
    <dbReference type="NCBI Taxonomy" id="388746"/>
    <lineage>
        <taxon>Bacteria</taxon>
        <taxon>Pseudomonadati</taxon>
        <taxon>Verrucomicrobiota</taxon>
        <taxon>Opitutia</taxon>
        <taxon>Puniceicoccales</taxon>
        <taxon>Puniceicoccaceae</taxon>
        <taxon>Puniceicoccus</taxon>
    </lineage>
</organism>
<dbReference type="InterPro" id="IPR006218">
    <property type="entry name" value="DAHP1/KDSA"/>
</dbReference>